<evidence type="ECO:0000259" key="3">
    <source>
        <dbReference type="Pfam" id="PF05729"/>
    </source>
</evidence>
<organism evidence="4 5">
    <name type="scientific">Dimorphilus gyrociliatus</name>
    <dbReference type="NCBI Taxonomy" id="2664684"/>
    <lineage>
        <taxon>Eukaryota</taxon>
        <taxon>Metazoa</taxon>
        <taxon>Spiralia</taxon>
        <taxon>Lophotrochozoa</taxon>
        <taxon>Annelida</taxon>
        <taxon>Polychaeta</taxon>
        <taxon>Polychaeta incertae sedis</taxon>
        <taxon>Dinophilidae</taxon>
        <taxon>Dimorphilus</taxon>
    </lineage>
</organism>
<dbReference type="OrthoDB" id="120976at2759"/>
<dbReference type="Pfam" id="PF00071">
    <property type="entry name" value="Ras"/>
    <property type="match status" value="1"/>
</dbReference>
<dbReference type="Gene3D" id="3.40.50.300">
    <property type="entry name" value="P-loop containing nucleotide triphosphate hydrolases"/>
    <property type="match status" value="2"/>
</dbReference>
<accession>A0A7I8WBB9</accession>
<dbReference type="SMART" id="SM00367">
    <property type="entry name" value="LRR_CC"/>
    <property type="match status" value="7"/>
</dbReference>
<dbReference type="InterPro" id="IPR042419">
    <property type="entry name" value="LRC31"/>
</dbReference>
<dbReference type="SUPFAM" id="SSF52540">
    <property type="entry name" value="P-loop containing nucleoside triphosphate hydrolases"/>
    <property type="match status" value="2"/>
</dbReference>
<sequence>MEESSDEEFIDVETVENCLKGVTDCDILKCRRRKRPWEPGLRHRLVLYECNICYNNFKTFDDVLIHIQIVLLGESAVGKSSLLLRLVNNEFNEYQESTIGAAFLTQTLEDATVKLEIWDTAGQERYHSLAPMYYRRARAAVVVYDITSQDSFHRAKQWVEELQLKASSNIVIALAGNKSDLSKHRAVEIEEGKVYAEENGLLFMETSAKSSQNVQEFFTRLARKIPKGDNNSNEKITRGVALQENRKYYRMRKIEDSFKSRMNAVESLCFKFYSDHLRSLLQIEYNFEEVCRRLGKKRKINSKEEENLLNLYKKLNKDMAIEELIMILKKETFNLIICILDSFDKKDISHLANNLRNKDTIWKILIDRTKIERRRDSRQVALFPFEKTNSISLLNVEGSIRVSHINKIDISDRTLLQSELTFEDFPNILDKNFNKISIKGESGIGKTIHMRYLVYTWAKDLWRIDKKDRLLIVLNLSNFEPDNDIYDEIIKQNFTNVPFVSKQIIQCLFKEKCQDILLLIDSADEYDFADRSIYNIVHRQEIDVPTIVWSRNWKADEIYRTCNITFELVGLNIEQLQSLLKKCLGDDREKRVFLDNVLINNQGIRNLCRVPLLGLILYQVWKETGNIFDINQYQIYDDIVNLVQERNRIFRSKDNQYNMTHFYGLCFINLIEKKTKFILKIEDALIVEKYFKGILQIIPEQSIHSNETEVQFYHSSFQEYFASQYLIREFEKTSKNWYGNYQQAISDRKMIIKFLTKGKWIEIYHILNFIKEYSQIIYEKLIEYSKKLSEMFENVQTLLKCLKDDGTIVTINNEIIPDYILTIFLEMKGENIETITLIDSDINEELLFQLLSKYCPNLKYIFIESNKNQIDDYDIIYLGNILELITGTEIRNFYYGEKKFYIFRENEYEKTGRNRFIEILTISNKHNNNEIMLKVTFGPCFIRHLKDESQISLQYLPLSFLIFVNELFSLQTLTIKNKILDTDFISFIFMIIKTKMENQNLKAIYLENCEIEEPNENFLENCFLYISSSSDNNDGVDKKKKQRNLNTIKIETNLNDPLKFIINPENREQKRTLIFHTKTPNSKEMQYIHCLKKAIQRDIIRISPFPIDLYNCIGEDFQSEILELLKICSKTLNVLDLSSYHEREKNPQLLSEIFENCSELERVSFKDFNLIHTFEQLKIGLLYSSKTLKMVEFENCIANEEIALGFGECFVVFPNMETLKLQEVKNIEKGFEIICNGLKFSSHNLTNLNFQGLNLKEEQGIQLGDSLKHCTNLEALNISKIIGIGKGFTAIFQGLRSSCNQFKHLNISYCDLNANQIRYLGDVLSNCKLMQTVDISHSNHLENHLIFIKDGLEPSAHHLESLNFTNCSMNGDDGECLGELLKQCSNLQYFNMSENSGTNEGFYAICDGLVSSAATIKQLNFSKCCLNENPAKYLGFFLKECTTLETFNLSENRKTKTGFNTICKGLKSSSQYLINLNFSRCNLDEDQADNLGDLLQKCTILEQFNFSWNSNIEKRLSSVINELKITATIDFKNLQYCQKILNEEQTQCLEDPLKNIKNYKLFNIYCNSDFDNGFSKIFDGLKSSSNSLKYLNFSHCNMEEYDARYFEDLLNLCNNIKEFHFAENRCLKNGFKAICNGLKSSANMLEILNISDCNLDRDDGEFLGELLKELERLRVLNISSNPTIGKAFKVIFNGLRQSSNYLQYLDFSLCDLQENEGKYLGNLLKYCPFLQTFNFSENRKIGKGFFSICEGLESSKISLKDLNISQCNIGEKRAEHLASLLQKCILIERIDISCNCFMGKGFHSICNSLKCSSDVLKSINCYKCSLEENQGNELGKLLKKCKNMEIFNISYNFNFGKGFNSICDGLKISSMNLKDLNFSQWILSENQLENFNDLLNHCINLEVINIHSNSKIGKQIEDVCNGLNSSISSIKKFNLSKCIIDEDQAKFVGNFLKKCIKLEIFDGSLNCYGKDGFKYICEGLKSSYASLRIIKFQECNLREYESTYLGDLLKNCTKIESLDISFNPQIDKGFRGVCSGLKASSTNLKILNILECNLSENETKYISDLLRQCFNLEIFNISWNNKMGRGFNSICNGLKSSSKNLSLWLSFNNLNEQQAEYLINFSGQSYSRIN</sequence>
<dbReference type="InterPro" id="IPR005225">
    <property type="entry name" value="Small_GTP-bd"/>
</dbReference>
<evidence type="ECO:0000256" key="1">
    <source>
        <dbReference type="ARBA" id="ARBA00022741"/>
    </source>
</evidence>
<dbReference type="FunFam" id="3.40.50.300:FF:000823">
    <property type="entry name" value="Small GTPase RAB, putative"/>
    <property type="match status" value="1"/>
</dbReference>
<dbReference type="PROSITE" id="PS51420">
    <property type="entry name" value="RHO"/>
    <property type="match status" value="1"/>
</dbReference>
<dbReference type="SMART" id="SM00173">
    <property type="entry name" value="RAS"/>
    <property type="match status" value="1"/>
</dbReference>
<dbReference type="EMBL" id="CAJFCJ010000026">
    <property type="protein sequence ID" value="CAD5125441.1"/>
    <property type="molecule type" value="Genomic_DNA"/>
</dbReference>
<dbReference type="InterPro" id="IPR027417">
    <property type="entry name" value="P-loop_NTPase"/>
</dbReference>
<dbReference type="Proteomes" id="UP000549394">
    <property type="component" value="Unassembled WGS sequence"/>
</dbReference>
<dbReference type="PROSITE" id="PS51421">
    <property type="entry name" value="RAS"/>
    <property type="match status" value="1"/>
</dbReference>
<comment type="caution">
    <text evidence="4">The sequence shown here is derived from an EMBL/GenBank/DDBJ whole genome shotgun (WGS) entry which is preliminary data.</text>
</comment>
<dbReference type="InterPro" id="IPR007111">
    <property type="entry name" value="NACHT_NTPase"/>
</dbReference>
<dbReference type="Pfam" id="PF05729">
    <property type="entry name" value="NACHT"/>
    <property type="match status" value="1"/>
</dbReference>
<dbReference type="SMART" id="SM00175">
    <property type="entry name" value="RAB"/>
    <property type="match status" value="1"/>
</dbReference>
<gene>
    <name evidence="4" type="ORF">DGYR_LOCUS12817</name>
</gene>
<evidence type="ECO:0000313" key="4">
    <source>
        <dbReference type="EMBL" id="CAD5125441.1"/>
    </source>
</evidence>
<dbReference type="GO" id="GO:0005525">
    <property type="term" value="F:GTP binding"/>
    <property type="evidence" value="ECO:0007669"/>
    <property type="project" value="InterPro"/>
</dbReference>
<protein>
    <submittedName>
        <fullName evidence="4">DgyrCDS13659</fullName>
    </submittedName>
</protein>
<reference evidence="4 5" key="1">
    <citation type="submission" date="2020-08" db="EMBL/GenBank/DDBJ databases">
        <authorList>
            <person name="Hejnol A."/>
        </authorList>
    </citation>
    <scope>NUCLEOTIDE SEQUENCE [LARGE SCALE GENOMIC DNA]</scope>
</reference>
<dbReference type="GO" id="GO:0003924">
    <property type="term" value="F:GTPase activity"/>
    <property type="evidence" value="ECO:0007669"/>
    <property type="project" value="InterPro"/>
</dbReference>
<dbReference type="SMART" id="SM00176">
    <property type="entry name" value="RAN"/>
    <property type="match status" value="1"/>
</dbReference>
<dbReference type="SUPFAM" id="SSF52047">
    <property type="entry name" value="RNI-like"/>
    <property type="match status" value="3"/>
</dbReference>
<keyword evidence="1" id="KW-0547">Nucleotide-binding</keyword>
<evidence type="ECO:0000313" key="5">
    <source>
        <dbReference type="Proteomes" id="UP000549394"/>
    </source>
</evidence>
<dbReference type="InterPro" id="IPR032675">
    <property type="entry name" value="LRR_dom_sf"/>
</dbReference>
<proteinExistence type="predicted"/>
<dbReference type="PANTHER" id="PTHR24109:SF3">
    <property type="entry name" value="LEUCINE-RICH REPEAT-CONTAINING PROTEIN 31"/>
    <property type="match status" value="1"/>
</dbReference>
<dbReference type="CDD" id="cd01860">
    <property type="entry name" value="Rab5_related"/>
    <property type="match status" value="1"/>
</dbReference>
<dbReference type="InterPro" id="IPR001806">
    <property type="entry name" value="Small_GTPase"/>
</dbReference>
<dbReference type="Gene3D" id="3.80.10.10">
    <property type="entry name" value="Ribonuclease Inhibitor"/>
    <property type="match status" value="3"/>
</dbReference>
<dbReference type="PROSITE" id="PS51419">
    <property type="entry name" value="RAB"/>
    <property type="match status" value="1"/>
</dbReference>
<evidence type="ECO:0000256" key="2">
    <source>
        <dbReference type="ARBA" id="ARBA00022840"/>
    </source>
</evidence>
<name>A0A7I8WBB9_9ANNE</name>
<dbReference type="GO" id="GO:0005524">
    <property type="term" value="F:ATP binding"/>
    <property type="evidence" value="ECO:0007669"/>
    <property type="project" value="UniProtKB-KW"/>
</dbReference>
<dbReference type="PANTHER" id="PTHR24109">
    <property type="entry name" value="LEUCINE-RICH REPEAT-CONTAINING PROTEIN 31"/>
    <property type="match status" value="1"/>
</dbReference>
<dbReference type="NCBIfam" id="TIGR00231">
    <property type="entry name" value="small_GTP"/>
    <property type="match status" value="1"/>
</dbReference>
<dbReference type="SMART" id="SM00174">
    <property type="entry name" value="RHO"/>
    <property type="match status" value="1"/>
</dbReference>
<dbReference type="PRINTS" id="PR00449">
    <property type="entry name" value="RASTRNSFRMNG"/>
</dbReference>
<keyword evidence="5" id="KW-1185">Reference proteome</keyword>
<keyword evidence="2" id="KW-0067">ATP-binding</keyword>
<feature type="domain" description="NACHT" evidence="3">
    <location>
        <begin position="436"/>
        <end position="529"/>
    </location>
</feature>
<dbReference type="InterPro" id="IPR006553">
    <property type="entry name" value="Leu-rich_rpt_Cys-con_subtyp"/>
</dbReference>